<feature type="domain" description="LRRNT" evidence="4">
    <location>
        <begin position="23"/>
        <end position="53"/>
    </location>
</feature>
<name>A0A9D4ITS6_DREPO</name>
<evidence type="ECO:0000313" key="5">
    <source>
        <dbReference type="EMBL" id="KAH3783918.1"/>
    </source>
</evidence>
<dbReference type="InterPro" id="IPR000372">
    <property type="entry name" value="LRRNT"/>
</dbReference>
<dbReference type="AlphaFoldDB" id="A0A9D4ITS6"/>
<comment type="caution">
    <text evidence="5">The sequence shown here is derived from an EMBL/GenBank/DDBJ whole genome shotgun (WGS) entry which is preliminary data.</text>
</comment>
<evidence type="ECO:0000256" key="3">
    <source>
        <dbReference type="SAM" id="SignalP"/>
    </source>
</evidence>
<keyword evidence="6" id="KW-1185">Reference proteome</keyword>
<dbReference type="Pfam" id="PF01462">
    <property type="entry name" value="LRRNT"/>
    <property type="match status" value="1"/>
</dbReference>
<evidence type="ECO:0000259" key="4">
    <source>
        <dbReference type="Pfam" id="PF01462"/>
    </source>
</evidence>
<dbReference type="Proteomes" id="UP000828390">
    <property type="component" value="Unassembled WGS sequence"/>
</dbReference>
<evidence type="ECO:0000256" key="1">
    <source>
        <dbReference type="ARBA" id="ARBA00022614"/>
    </source>
</evidence>
<keyword evidence="1" id="KW-0433">Leucine-rich repeat</keyword>
<keyword evidence="2 3" id="KW-0732">Signal</keyword>
<evidence type="ECO:0000313" key="6">
    <source>
        <dbReference type="Proteomes" id="UP000828390"/>
    </source>
</evidence>
<reference evidence="5" key="1">
    <citation type="journal article" date="2019" name="bioRxiv">
        <title>The Genome of the Zebra Mussel, Dreissena polymorpha: A Resource for Invasive Species Research.</title>
        <authorList>
            <person name="McCartney M.A."/>
            <person name="Auch B."/>
            <person name="Kono T."/>
            <person name="Mallez S."/>
            <person name="Zhang Y."/>
            <person name="Obille A."/>
            <person name="Becker A."/>
            <person name="Abrahante J.E."/>
            <person name="Garbe J."/>
            <person name="Badalamenti J.P."/>
            <person name="Herman A."/>
            <person name="Mangelson H."/>
            <person name="Liachko I."/>
            <person name="Sullivan S."/>
            <person name="Sone E.D."/>
            <person name="Koren S."/>
            <person name="Silverstein K.A.T."/>
            <person name="Beckman K.B."/>
            <person name="Gohl D.M."/>
        </authorList>
    </citation>
    <scope>NUCLEOTIDE SEQUENCE</scope>
    <source>
        <strain evidence="5">Duluth1</strain>
        <tissue evidence="5">Whole animal</tissue>
    </source>
</reference>
<organism evidence="5 6">
    <name type="scientific">Dreissena polymorpha</name>
    <name type="common">Zebra mussel</name>
    <name type="synonym">Mytilus polymorpha</name>
    <dbReference type="NCBI Taxonomy" id="45954"/>
    <lineage>
        <taxon>Eukaryota</taxon>
        <taxon>Metazoa</taxon>
        <taxon>Spiralia</taxon>
        <taxon>Lophotrochozoa</taxon>
        <taxon>Mollusca</taxon>
        <taxon>Bivalvia</taxon>
        <taxon>Autobranchia</taxon>
        <taxon>Heteroconchia</taxon>
        <taxon>Euheterodonta</taxon>
        <taxon>Imparidentia</taxon>
        <taxon>Neoheterodontei</taxon>
        <taxon>Myida</taxon>
        <taxon>Dreissenoidea</taxon>
        <taxon>Dreissenidae</taxon>
        <taxon>Dreissena</taxon>
    </lineage>
</organism>
<evidence type="ECO:0000256" key="2">
    <source>
        <dbReference type="ARBA" id="ARBA00022729"/>
    </source>
</evidence>
<feature type="signal peptide" evidence="3">
    <location>
        <begin position="1"/>
        <end position="21"/>
    </location>
</feature>
<accession>A0A9D4ITS6</accession>
<feature type="chain" id="PRO_5039703533" description="LRRNT domain-containing protein" evidence="3">
    <location>
        <begin position="22"/>
        <end position="60"/>
    </location>
</feature>
<protein>
    <recommendedName>
        <fullName evidence="4">LRRNT domain-containing protein</fullName>
    </recommendedName>
</protein>
<dbReference type="EMBL" id="JAIWYP010000008">
    <property type="protein sequence ID" value="KAH3783918.1"/>
    <property type="molecule type" value="Genomic_DNA"/>
</dbReference>
<reference evidence="5" key="2">
    <citation type="submission" date="2020-11" db="EMBL/GenBank/DDBJ databases">
        <authorList>
            <person name="McCartney M.A."/>
            <person name="Auch B."/>
            <person name="Kono T."/>
            <person name="Mallez S."/>
            <person name="Becker A."/>
            <person name="Gohl D.M."/>
            <person name="Silverstein K.A.T."/>
            <person name="Koren S."/>
            <person name="Bechman K.B."/>
            <person name="Herman A."/>
            <person name="Abrahante J.E."/>
            <person name="Garbe J."/>
        </authorList>
    </citation>
    <scope>NUCLEOTIDE SEQUENCE</scope>
    <source>
        <strain evidence="5">Duluth1</strain>
        <tissue evidence="5">Whole animal</tissue>
    </source>
</reference>
<gene>
    <name evidence="5" type="ORF">DPMN_161868</name>
</gene>
<sequence length="60" mass="6447">MFTYLTFVLALILALCTGVSSGQCPDNCNCYEIDAHGTSVNCSGQQLLTIPIVYPETGFL</sequence>
<proteinExistence type="predicted"/>